<organism evidence="14 15">
    <name type="scientific">Noviherbaspirillum denitrificans</name>
    <dbReference type="NCBI Taxonomy" id="1968433"/>
    <lineage>
        <taxon>Bacteria</taxon>
        <taxon>Pseudomonadati</taxon>
        <taxon>Pseudomonadota</taxon>
        <taxon>Betaproteobacteria</taxon>
        <taxon>Burkholderiales</taxon>
        <taxon>Oxalobacteraceae</taxon>
        <taxon>Noviherbaspirillum</taxon>
    </lineage>
</organism>
<keyword evidence="9 12" id="KW-0653">Protein transport</keyword>
<evidence type="ECO:0000256" key="7">
    <source>
        <dbReference type="ARBA" id="ARBA00022519"/>
    </source>
</evidence>
<dbReference type="Gene3D" id="3.30.420.270">
    <property type="match status" value="1"/>
</dbReference>
<evidence type="ECO:0000256" key="10">
    <source>
        <dbReference type="ARBA" id="ARBA00022989"/>
    </source>
</evidence>
<evidence type="ECO:0000256" key="12">
    <source>
        <dbReference type="RuleBase" id="RU003879"/>
    </source>
</evidence>
<evidence type="ECO:0000256" key="3">
    <source>
        <dbReference type="ARBA" id="ARBA00005811"/>
    </source>
</evidence>
<evidence type="ECO:0000313" key="14">
    <source>
        <dbReference type="EMBL" id="OWW20828.1"/>
    </source>
</evidence>
<evidence type="ECO:0000256" key="1">
    <source>
        <dbReference type="ARBA" id="ARBA00003540"/>
    </source>
</evidence>
<dbReference type="RefSeq" id="WP_088707690.1">
    <property type="nucleotide sequence ID" value="NZ_LSTO01000001.1"/>
</dbReference>
<dbReference type="AlphaFoldDB" id="A0A254TM96"/>
<evidence type="ECO:0000256" key="11">
    <source>
        <dbReference type="ARBA" id="ARBA00023136"/>
    </source>
</evidence>
<keyword evidence="7" id="KW-0997">Cell inner membrane</keyword>
<feature type="transmembrane region" description="Helical" evidence="13">
    <location>
        <begin position="20"/>
        <end position="39"/>
    </location>
</feature>
<dbReference type="OrthoDB" id="9798629at2"/>
<comment type="similarity">
    <text evidence="3 12">Belongs to the ExbD/TolR family.</text>
</comment>
<keyword evidence="5 12" id="KW-0813">Transport</keyword>
<dbReference type="PANTHER" id="PTHR30558">
    <property type="entry name" value="EXBD MEMBRANE COMPONENT OF PMF-DRIVEN MACROMOLECULE IMPORT SYSTEM"/>
    <property type="match status" value="1"/>
</dbReference>
<comment type="function">
    <text evidence="1">Involved in the TonB-dependent energy-dependent transport of various receptor-bound substrates.</text>
</comment>
<protein>
    <submittedName>
        <fullName evidence="14">Biopolymer transporter ExbD</fullName>
    </submittedName>
</protein>
<keyword evidence="15" id="KW-1185">Reference proteome</keyword>
<sequence length="135" mass="14583">MAFSTQGDGGDVLSEINITPLVDVMLVLLVAFIVTAPLMTNAIKVNLPKTAATHAPELKKPVSVTVDAKSQVYIDRREITPEALEAELAALRKDNPELTLHLQADQEVPYRAVARVMAVIERAGVTRLAVITANQ</sequence>
<dbReference type="GO" id="GO:0005886">
    <property type="term" value="C:plasma membrane"/>
    <property type="evidence" value="ECO:0007669"/>
    <property type="project" value="UniProtKB-SubCell"/>
</dbReference>
<dbReference type="PANTHER" id="PTHR30558:SF12">
    <property type="entry name" value="BIOPOLYMER TRANSPORT PROTEIN EXBD"/>
    <property type="match status" value="1"/>
</dbReference>
<dbReference type="GO" id="GO:0022857">
    <property type="term" value="F:transmembrane transporter activity"/>
    <property type="evidence" value="ECO:0007669"/>
    <property type="project" value="InterPro"/>
</dbReference>
<evidence type="ECO:0000256" key="9">
    <source>
        <dbReference type="ARBA" id="ARBA00022927"/>
    </source>
</evidence>
<proteinExistence type="inferred from homology"/>
<comment type="subcellular location">
    <subcellularLocation>
        <location evidence="2">Cell inner membrane</location>
        <topology evidence="2">Single-pass type II membrane protein</topology>
    </subcellularLocation>
    <subcellularLocation>
        <location evidence="12">Cell membrane</location>
        <topology evidence="12">Single-pass type II membrane protein</topology>
    </subcellularLocation>
</comment>
<keyword evidence="6" id="KW-1003">Cell membrane</keyword>
<comment type="subunit">
    <text evidence="4">The accessory proteins ExbB and ExbD seem to form a complex with TonB.</text>
</comment>
<keyword evidence="10 13" id="KW-1133">Transmembrane helix</keyword>
<dbReference type="Proteomes" id="UP000197535">
    <property type="component" value="Unassembled WGS sequence"/>
</dbReference>
<reference evidence="14 15" key="1">
    <citation type="submission" date="2016-02" db="EMBL/GenBank/DDBJ databases">
        <authorList>
            <person name="Wen L."/>
            <person name="He K."/>
            <person name="Yang H."/>
        </authorList>
    </citation>
    <scope>NUCLEOTIDE SEQUENCE [LARGE SCALE GENOMIC DNA]</scope>
    <source>
        <strain evidence="14 15">TSA40</strain>
    </source>
</reference>
<evidence type="ECO:0000313" key="15">
    <source>
        <dbReference type="Proteomes" id="UP000197535"/>
    </source>
</evidence>
<name>A0A254TM96_9BURK</name>
<comment type="caution">
    <text evidence="14">The sequence shown here is derived from an EMBL/GenBank/DDBJ whole genome shotgun (WGS) entry which is preliminary data.</text>
</comment>
<dbReference type="InterPro" id="IPR003400">
    <property type="entry name" value="ExbD"/>
</dbReference>
<evidence type="ECO:0000256" key="5">
    <source>
        <dbReference type="ARBA" id="ARBA00022448"/>
    </source>
</evidence>
<accession>A0A254TM96</accession>
<evidence type="ECO:0000256" key="6">
    <source>
        <dbReference type="ARBA" id="ARBA00022475"/>
    </source>
</evidence>
<evidence type="ECO:0000256" key="13">
    <source>
        <dbReference type="SAM" id="Phobius"/>
    </source>
</evidence>
<evidence type="ECO:0000256" key="8">
    <source>
        <dbReference type="ARBA" id="ARBA00022692"/>
    </source>
</evidence>
<dbReference type="EMBL" id="LSTO01000001">
    <property type="protein sequence ID" value="OWW20828.1"/>
    <property type="molecule type" value="Genomic_DNA"/>
</dbReference>
<keyword evidence="8 12" id="KW-0812">Transmembrane</keyword>
<evidence type="ECO:0000256" key="4">
    <source>
        <dbReference type="ARBA" id="ARBA00011471"/>
    </source>
</evidence>
<dbReference type="GO" id="GO:0015031">
    <property type="term" value="P:protein transport"/>
    <property type="evidence" value="ECO:0007669"/>
    <property type="project" value="UniProtKB-KW"/>
</dbReference>
<evidence type="ECO:0000256" key="2">
    <source>
        <dbReference type="ARBA" id="ARBA00004249"/>
    </source>
</evidence>
<dbReference type="Pfam" id="PF02472">
    <property type="entry name" value="ExbD"/>
    <property type="match status" value="1"/>
</dbReference>
<keyword evidence="11 13" id="KW-0472">Membrane</keyword>
<gene>
    <name evidence="14" type="ORF">AYR66_16480</name>
</gene>